<dbReference type="InterPro" id="IPR015915">
    <property type="entry name" value="Kelch-typ_b-propeller"/>
</dbReference>
<evidence type="ECO:0000313" key="3">
    <source>
        <dbReference type="Proteomes" id="UP001228636"/>
    </source>
</evidence>
<dbReference type="EMBL" id="JAUFQH010000010">
    <property type="protein sequence ID" value="MDN3620143.1"/>
    <property type="molecule type" value="Genomic_DNA"/>
</dbReference>
<dbReference type="Gene3D" id="2.60.40.10">
    <property type="entry name" value="Immunoglobulins"/>
    <property type="match status" value="3"/>
</dbReference>
<protein>
    <submittedName>
        <fullName evidence="2">Kelch repeat-containing protein</fullName>
    </submittedName>
</protein>
<comment type="caution">
    <text evidence="2">The sequence shown here is derived from an EMBL/GenBank/DDBJ whole genome shotgun (WGS) entry which is preliminary data.</text>
</comment>
<evidence type="ECO:0000256" key="1">
    <source>
        <dbReference type="SAM" id="SignalP"/>
    </source>
</evidence>
<accession>A0AAJ1VGU7</accession>
<dbReference type="RefSeq" id="WP_261973268.1">
    <property type="nucleotide sequence ID" value="NZ_CP103460.1"/>
</dbReference>
<organism evidence="2 3">
    <name type="scientific">Polaribacter sejongensis</name>
    <dbReference type="NCBI Taxonomy" id="985043"/>
    <lineage>
        <taxon>Bacteria</taxon>
        <taxon>Pseudomonadati</taxon>
        <taxon>Bacteroidota</taxon>
        <taxon>Flavobacteriia</taxon>
        <taxon>Flavobacteriales</taxon>
        <taxon>Flavobacteriaceae</taxon>
    </lineage>
</organism>
<reference evidence="2 3" key="1">
    <citation type="journal article" date="2014" name="Int. J. Syst. Evol. Microbiol.">
        <title>Complete genome sequence of Corynebacterium casei LMG S-19264T (=DSM 44701T), isolated from a smear-ripened cheese.</title>
        <authorList>
            <consortium name="US DOE Joint Genome Institute (JGI-PGF)"/>
            <person name="Walter F."/>
            <person name="Albersmeier A."/>
            <person name="Kalinowski J."/>
            <person name="Ruckert C."/>
        </authorList>
    </citation>
    <scope>NUCLEOTIDE SEQUENCE [LARGE SCALE GENOMIC DNA]</scope>
    <source>
        <strain evidence="2 3">CECT 8670</strain>
    </source>
</reference>
<sequence>MNLKISLLICLFFLIISCESNESVEEKVIPDAKIISHTILENNENFIKTQVDLEFSDSKNKFLEEHGVFWYKKSTPKRKINFGVLEASHFTAAISQGLLKDSIYKTYPFIKFQDKYIYGDTITFKSLFTSIITVNEILPKNGFINDTIQIIGKNFCVEDFRNSVYLGQFSQLDIISESDTLIKGTIPAYLKESTLPLTLKTCNTTTQIKDEFTVDEPILDSLSSGEKYIGDELTIYGKNIHSSISEVWIDNIKVEVLNSNSIDSFSVKIPKNLSIGKVNFKLKVIDKVIEKEKYFQTTTPFIESLLPQKVGFLDTLTIKGNYFKQKNSQLKVYVGNSFQSIVSHKKNEVKIFIDRYFNETEPKVKLEFNDFTIEEPVQIKPPVIKGFNKEIYHLNETNFVIKTESFLDDDIEIGGRAKTFGVKSEVDVSGNLGLSLNSWLDIDFYSWGYNLTTPGSLEVKIKTQFGEDSKLVKIHKPEITSVNKEEFLYNDHIILTGNNFAYRSFTKVYIDNEEVPFQSNSAYTLNNSKIEFPLNINTTAGKHKLYIITAGQKSNEIEYSIKKTEVFSLNKNMGTRKDFYEIQGKNLQKLEITADNFYVFQISEEDEKVTFRLPYFNKLKPSFKITASSGDQKFDLGTFNGIEPYDIFEDAFENDVRYYKKHITFSDEENWYYCNNDGVFKFSLIKHKWEVFDTNSPPFNTPLFGESTFVSLENGIAKYAIGSQLHTYNTNTKEWNLINLKNISIKTGIVVGDFIYAKQYDKINFIKYNLKNQTFEDLNKPSDLNISFENITFGDNKIFINPVQGSGYYFDITNDTWNNIGRPRNFSGTYNNVALKYFNGNLYFSGGYTDGGIEHRLYEYNLISNSWTEKTPMLQKLLSHSMFIKNGKIYFSLGMNENYSINSNIQVYDFINDPN</sequence>
<name>A0AAJ1VGU7_9FLAO</name>
<dbReference type="AlphaFoldDB" id="A0AAJ1VGU7"/>
<dbReference type="PROSITE" id="PS51257">
    <property type="entry name" value="PROKAR_LIPOPROTEIN"/>
    <property type="match status" value="1"/>
</dbReference>
<dbReference type="SUPFAM" id="SSF117281">
    <property type="entry name" value="Kelch motif"/>
    <property type="match status" value="1"/>
</dbReference>
<dbReference type="Proteomes" id="UP001228636">
    <property type="component" value="Unassembled WGS sequence"/>
</dbReference>
<proteinExistence type="predicted"/>
<dbReference type="SUPFAM" id="SSF81296">
    <property type="entry name" value="E set domains"/>
    <property type="match status" value="1"/>
</dbReference>
<feature type="chain" id="PRO_5042594024" evidence="1">
    <location>
        <begin position="23"/>
        <end position="915"/>
    </location>
</feature>
<dbReference type="InterPro" id="IPR014756">
    <property type="entry name" value="Ig_E-set"/>
</dbReference>
<feature type="signal peptide" evidence="1">
    <location>
        <begin position="1"/>
        <end position="22"/>
    </location>
</feature>
<dbReference type="Gene3D" id="2.120.10.80">
    <property type="entry name" value="Kelch-type beta propeller"/>
    <property type="match status" value="1"/>
</dbReference>
<dbReference type="InterPro" id="IPR013783">
    <property type="entry name" value="Ig-like_fold"/>
</dbReference>
<keyword evidence="1" id="KW-0732">Signal</keyword>
<gene>
    <name evidence="2" type="ORF">QWY81_11825</name>
</gene>
<evidence type="ECO:0000313" key="2">
    <source>
        <dbReference type="EMBL" id="MDN3620143.1"/>
    </source>
</evidence>